<dbReference type="EMBL" id="CP066023">
    <property type="protein sequence ID" value="QQB81822.1"/>
    <property type="molecule type" value="Genomic_DNA"/>
</dbReference>
<dbReference type="SUPFAM" id="SSF46955">
    <property type="entry name" value="Putative DNA-binding domain"/>
    <property type="match status" value="1"/>
</dbReference>
<evidence type="ECO:0000313" key="2">
    <source>
        <dbReference type="EMBL" id="QQB81822.1"/>
    </source>
</evidence>
<name>A0AB37G5J0_CORAY</name>
<dbReference type="InterPro" id="IPR009061">
    <property type="entry name" value="DNA-bd_dom_put_sf"/>
</dbReference>
<dbReference type="AlphaFoldDB" id="A0AB37G5J0"/>
<gene>
    <name evidence="1" type="ORF">I6G95_06935</name>
    <name evidence="2" type="ORF">I6H48_07495</name>
</gene>
<evidence type="ECO:0000313" key="3">
    <source>
        <dbReference type="Proteomes" id="UP000594774"/>
    </source>
</evidence>
<dbReference type="EMBL" id="CP065628">
    <property type="protein sequence ID" value="QPR29986.1"/>
    <property type="molecule type" value="Genomic_DNA"/>
</dbReference>
<evidence type="ECO:0000313" key="1">
    <source>
        <dbReference type="EMBL" id="QPR29986.1"/>
    </source>
</evidence>
<dbReference type="Proteomes" id="UP000594774">
    <property type="component" value="Chromosome"/>
</dbReference>
<protein>
    <submittedName>
        <fullName evidence="1">Helix-turn-helix domain-containing protein</fullName>
    </submittedName>
</protein>
<sequence length="63" mass="7287">MTIALTVKQVAERLAATEASVYGYADRKRDPLPLYRLGETRGGLRIDEPDLEAWIQRRKEENR</sequence>
<proteinExistence type="predicted"/>
<reference evidence="3 4" key="1">
    <citation type="submission" date="2020-12" db="EMBL/GenBank/DDBJ databases">
        <title>FDA dAtabase for Regulatory Grade micrObial Sequences (FDA-ARGOS): Supporting development and validation of Infectious Disease Dx tests.</title>
        <authorList>
            <person name="Sproer C."/>
            <person name="Gronow S."/>
            <person name="Severitt S."/>
            <person name="Schroder I."/>
            <person name="Tallon L."/>
            <person name="Sadzewicz L."/>
            <person name="Zhao X."/>
            <person name="Boylan J."/>
            <person name="Ott S."/>
            <person name="Bowen H."/>
            <person name="Vavikolanu K."/>
            <person name="Mehta A."/>
            <person name="Aluvathingal J."/>
            <person name="Nadendla S."/>
            <person name="Lowell S."/>
            <person name="Myers T."/>
            <person name="Yan Y."/>
            <person name="Sichtig H."/>
        </authorList>
    </citation>
    <scope>NUCLEOTIDE SEQUENCE [LARGE SCALE GENOMIC DNA]</scope>
    <source>
        <strain evidence="1 3">FDAARGOS_938</strain>
        <strain evidence="2 4">FDAARGOS_991</strain>
    </source>
</reference>
<dbReference type="Proteomes" id="UP000595198">
    <property type="component" value="Chromosome"/>
</dbReference>
<dbReference type="RefSeq" id="WP_150963275.1">
    <property type="nucleotide sequence ID" value="NZ_CP065628.1"/>
</dbReference>
<evidence type="ECO:0000313" key="4">
    <source>
        <dbReference type="Proteomes" id="UP000595198"/>
    </source>
</evidence>
<accession>A0AB37G5J0</accession>
<organism evidence="1 3">
    <name type="scientific">Corynebacterium amycolatum</name>
    <dbReference type="NCBI Taxonomy" id="43765"/>
    <lineage>
        <taxon>Bacteria</taxon>
        <taxon>Bacillati</taxon>
        <taxon>Actinomycetota</taxon>
        <taxon>Actinomycetes</taxon>
        <taxon>Mycobacteriales</taxon>
        <taxon>Corynebacteriaceae</taxon>
        <taxon>Corynebacterium</taxon>
    </lineage>
</organism>
<keyword evidence="4" id="KW-1185">Reference proteome</keyword>